<keyword evidence="1" id="KW-1133">Transmembrane helix</keyword>
<keyword evidence="1" id="KW-0812">Transmembrane</keyword>
<name>A0A484KZY0_9ASTE</name>
<gene>
    <name evidence="2" type="ORF">CCAM_LOCUS11475</name>
</gene>
<dbReference type="AlphaFoldDB" id="A0A484KZY0"/>
<organism evidence="2 3">
    <name type="scientific">Cuscuta campestris</name>
    <dbReference type="NCBI Taxonomy" id="132261"/>
    <lineage>
        <taxon>Eukaryota</taxon>
        <taxon>Viridiplantae</taxon>
        <taxon>Streptophyta</taxon>
        <taxon>Embryophyta</taxon>
        <taxon>Tracheophyta</taxon>
        <taxon>Spermatophyta</taxon>
        <taxon>Magnoliopsida</taxon>
        <taxon>eudicotyledons</taxon>
        <taxon>Gunneridae</taxon>
        <taxon>Pentapetalae</taxon>
        <taxon>asterids</taxon>
        <taxon>lamiids</taxon>
        <taxon>Solanales</taxon>
        <taxon>Convolvulaceae</taxon>
        <taxon>Cuscuteae</taxon>
        <taxon>Cuscuta</taxon>
        <taxon>Cuscuta subgen. Grammica</taxon>
        <taxon>Cuscuta sect. Cleistogrammica</taxon>
    </lineage>
</organism>
<accession>A0A484KZY0</accession>
<keyword evidence="1" id="KW-0472">Membrane</keyword>
<evidence type="ECO:0000256" key="1">
    <source>
        <dbReference type="SAM" id="Phobius"/>
    </source>
</evidence>
<sequence length="262" mass="27987">MTIVVEKVGRGTSNTTCEWGWGDFGGQRSDRAVWISGLLAAAGFLAVVGLTAGGGGSGLEVVGGSGLGCISGGSRVGGEVCMYRKGGGSWGGGIFRSGKRENGLVEGNITGTLKDIPWSLSKGDGAESIIENSLQLDQETWRKGKELGTSAAALAVGRDYPAVCPAVEGNGYPAKPIAKQFIPFRRFKYTRPFTLSDSPIIFLFFIFFFNNPIRSWKCLSLTNHRRLSIIRGLYSLESLEAGNSISRSLFGSQRIRECLISS</sequence>
<protein>
    <submittedName>
        <fullName evidence="2">Uncharacterized protein</fullName>
    </submittedName>
</protein>
<evidence type="ECO:0000313" key="3">
    <source>
        <dbReference type="Proteomes" id="UP000595140"/>
    </source>
</evidence>
<keyword evidence="3" id="KW-1185">Reference proteome</keyword>
<proteinExistence type="predicted"/>
<dbReference type="EMBL" id="OOIL02000824">
    <property type="protein sequence ID" value="VFQ69699.1"/>
    <property type="molecule type" value="Genomic_DNA"/>
</dbReference>
<dbReference type="Proteomes" id="UP000595140">
    <property type="component" value="Unassembled WGS sequence"/>
</dbReference>
<feature type="transmembrane region" description="Helical" evidence="1">
    <location>
        <begin position="32"/>
        <end position="52"/>
    </location>
</feature>
<reference evidence="2 3" key="1">
    <citation type="submission" date="2018-04" db="EMBL/GenBank/DDBJ databases">
        <authorList>
            <person name="Vogel A."/>
        </authorList>
    </citation>
    <scope>NUCLEOTIDE SEQUENCE [LARGE SCALE GENOMIC DNA]</scope>
</reference>
<evidence type="ECO:0000313" key="2">
    <source>
        <dbReference type="EMBL" id="VFQ69699.1"/>
    </source>
</evidence>